<name>A0A0B6XFG1_XENBV</name>
<accession>A0A0B6XFG1</accession>
<dbReference type="Proteomes" id="UP000032930">
    <property type="component" value="Plasmid megaplasmid"/>
</dbReference>
<proteinExistence type="predicted"/>
<dbReference type="RefSeq" id="WP_046338263.1">
    <property type="nucleotide sequence ID" value="NZ_CAWMEF010000003.1"/>
</dbReference>
<organism evidence="1 2">
    <name type="scientific">Xenorhabdus bovienii</name>
    <name type="common">Xenorhabdus nematophila subsp. bovienii</name>
    <dbReference type="NCBI Taxonomy" id="40576"/>
    <lineage>
        <taxon>Bacteria</taxon>
        <taxon>Pseudomonadati</taxon>
        <taxon>Pseudomonadota</taxon>
        <taxon>Gammaproteobacteria</taxon>
        <taxon>Enterobacterales</taxon>
        <taxon>Morganellaceae</taxon>
        <taxon>Xenorhabdus</taxon>
    </lineage>
</organism>
<evidence type="ECO:0000313" key="1">
    <source>
        <dbReference type="EMBL" id="CDM92315.1"/>
    </source>
</evidence>
<reference evidence="1 2" key="1">
    <citation type="submission" date="2014-02" db="EMBL/GenBank/DDBJ databases">
        <authorList>
            <person name="Genoscope - CEA"/>
        </authorList>
    </citation>
    <scope>NUCLEOTIDE SEQUENCE [LARGE SCALE GENOMIC DNA]</scope>
    <source>
        <strain evidence="1 2">CS03</strain>
        <plasmid evidence="2">Plasmid</plasmid>
    </source>
</reference>
<dbReference type="EMBL" id="FO818638">
    <property type="protein sequence ID" value="CDM92315.1"/>
    <property type="molecule type" value="Genomic_DNA"/>
</dbReference>
<gene>
    <name evidence="1" type="ORF">XBW1_mp0196</name>
</gene>
<protein>
    <submittedName>
        <fullName evidence="1">Uncharacterized protein</fullName>
    </submittedName>
</protein>
<evidence type="ECO:0000313" key="2">
    <source>
        <dbReference type="Proteomes" id="UP000032930"/>
    </source>
</evidence>
<sequence>MRFKNHDGYGSLRRKDLPEIQFIVQKNTLTDEKPVNHSVVKPENGHPYKKLRSGKEEKLTFNFLTIELSLLFTG</sequence>
<dbReference type="KEGG" id="xbv:XBW1_mp0196"/>
<dbReference type="AlphaFoldDB" id="A0A0B6XFG1"/>